<proteinExistence type="predicted"/>
<dbReference type="OMA" id="GRTTMVQ"/>
<sequence length="114" mass="11065">MAGAAGNATAVVIVLAVTAALLASSLAPPADAFRTYFPEDEELLRNKGRGGATVVVMSTTAMPGSPAPVSPAGAPSGVELIAFAGHDVDVVSPGPAPSAGVDSELAAADDVILP</sequence>
<evidence type="ECO:0008006" key="4">
    <source>
        <dbReference type="Google" id="ProtNLM"/>
    </source>
</evidence>
<keyword evidence="3" id="KW-1185">Reference proteome</keyword>
<reference evidence="2" key="1">
    <citation type="submission" date="2015-04" db="UniProtKB">
        <authorList>
            <consortium name="EnsemblPlants"/>
        </authorList>
    </citation>
    <scope>IDENTIFICATION</scope>
</reference>
<name>A0A0E0LEK3_ORYPU</name>
<organism evidence="2">
    <name type="scientific">Oryza punctata</name>
    <name type="common">Red rice</name>
    <dbReference type="NCBI Taxonomy" id="4537"/>
    <lineage>
        <taxon>Eukaryota</taxon>
        <taxon>Viridiplantae</taxon>
        <taxon>Streptophyta</taxon>
        <taxon>Embryophyta</taxon>
        <taxon>Tracheophyta</taxon>
        <taxon>Spermatophyta</taxon>
        <taxon>Magnoliopsida</taxon>
        <taxon>Liliopsida</taxon>
        <taxon>Poales</taxon>
        <taxon>Poaceae</taxon>
        <taxon>BOP clade</taxon>
        <taxon>Oryzoideae</taxon>
        <taxon>Oryzeae</taxon>
        <taxon>Oryzinae</taxon>
        <taxon>Oryza</taxon>
    </lineage>
</organism>
<accession>A0A0E0LEK3</accession>
<dbReference type="Gramene" id="OPUNC06G22140.1">
    <property type="protein sequence ID" value="OPUNC06G22140.1"/>
    <property type="gene ID" value="OPUNC06G22140"/>
</dbReference>
<evidence type="ECO:0000313" key="3">
    <source>
        <dbReference type="Proteomes" id="UP000026962"/>
    </source>
</evidence>
<reference evidence="2" key="2">
    <citation type="submission" date="2018-05" db="EMBL/GenBank/DDBJ databases">
        <title>OpunRS2 (Oryza punctata Reference Sequence Version 2).</title>
        <authorList>
            <person name="Zhang J."/>
            <person name="Kudrna D."/>
            <person name="Lee S."/>
            <person name="Talag J."/>
            <person name="Welchert J."/>
            <person name="Wing R.A."/>
        </authorList>
    </citation>
    <scope>NUCLEOTIDE SEQUENCE [LARGE SCALE GENOMIC DNA]</scope>
</reference>
<evidence type="ECO:0000313" key="2">
    <source>
        <dbReference type="EnsemblPlants" id="OPUNC06G22140.1"/>
    </source>
</evidence>
<evidence type="ECO:0000256" key="1">
    <source>
        <dbReference type="SAM" id="SignalP"/>
    </source>
</evidence>
<keyword evidence="1" id="KW-0732">Signal</keyword>
<feature type="chain" id="PRO_5002366169" description="Dirigent protein" evidence="1">
    <location>
        <begin position="33"/>
        <end position="114"/>
    </location>
</feature>
<dbReference type="AlphaFoldDB" id="A0A0E0LEK3"/>
<dbReference type="HOGENOM" id="CLU_2125122_0_0_1"/>
<dbReference type="Proteomes" id="UP000026962">
    <property type="component" value="Chromosome 6"/>
</dbReference>
<dbReference type="EnsemblPlants" id="OPUNC06G22140.1">
    <property type="protein sequence ID" value="OPUNC06G22140.1"/>
    <property type="gene ID" value="OPUNC06G22140"/>
</dbReference>
<feature type="signal peptide" evidence="1">
    <location>
        <begin position="1"/>
        <end position="32"/>
    </location>
</feature>
<protein>
    <recommendedName>
        <fullName evidence="4">Dirigent protein</fullName>
    </recommendedName>
</protein>